<gene>
    <name evidence="10" type="ORF">LshimejAT787_0408330</name>
</gene>
<keyword evidence="7 9" id="KW-1133">Transmembrane helix</keyword>
<dbReference type="GO" id="GO:0006506">
    <property type="term" value="P:GPI anchor biosynthetic process"/>
    <property type="evidence" value="ECO:0007669"/>
    <property type="project" value="UniProtKB-KW"/>
</dbReference>
<keyword evidence="8 9" id="KW-0472">Membrane</keyword>
<keyword evidence="4" id="KW-0337">GPI-anchor biosynthesis</keyword>
<dbReference type="PANTHER" id="PTHR13121:SF0">
    <property type="entry name" value="PHOSPHATIDYLINOSITOL GLYCAN ANCHOR BIOSYNTHESIS CLASS U PROTEIN"/>
    <property type="match status" value="1"/>
</dbReference>
<reference evidence="10" key="1">
    <citation type="submission" date="2022-07" db="EMBL/GenBank/DDBJ databases">
        <title>The genome of Lyophyllum shimeji provides insight into the initial evolution of ectomycorrhizal fungal genome.</title>
        <authorList>
            <person name="Kobayashi Y."/>
            <person name="Shibata T."/>
            <person name="Hirakawa H."/>
            <person name="Shigenobu S."/>
            <person name="Nishiyama T."/>
            <person name="Yamada A."/>
            <person name="Hasebe M."/>
            <person name="Kawaguchi M."/>
        </authorList>
    </citation>
    <scope>NUCLEOTIDE SEQUENCE</scope>
    <source>
        <strain evidence="10">AT787</strain>
    </source>
</reference>
<feature type="transmembrane region" description="Helical" evidence="9">
    <location>
        <begin position="216"/>
        <end position="246"/>
    </location>
</feature>
<evidence type="ECO:0000256" key="8">
    <source>
        <dbReference type="ARBA" id="ARBA00023136"/>
    </source>
</evidence>
<dbReference type="GO" id="GO:0042765">
    <property type="term" value="C:GPI-anchor transamidase complex"/>
    <property type="evidence" value="ECO:0007669"/>
    <property type="project" value="InterPro"/>
</dbReference>
<comment type="similarity">
    <text evidence="3">Belongs to the PIGU family.</text>
</comment>
<keyword evidence="5 9" id="KW-0812">Transmembrane</keyword>
<evidence type="ECO:0000313" key="10">
    <source>
        <dbReference type="EMBL" id="GLB37782.1"/>
    </source>
</evidence>
<dbReference type="InterPro" id="IPR009600">
    <property type="entry name" value="PIG-U"/>
</dbReference>
<dbReference type="PANTHER" id="PTHR13121">
    <property type="entry name" value="GPI TRANSAMIDASE COMPONENT PIG-U"/>
    <property type="match status" value="1"/>
</dbReference>
<evidence type="ECO:0000256" key="2">
    <source>
        <dbReference type="ARBA" id="ARBA00004687"/>
    </source>
</evidence>
<name>A0A9P3ULX7_LYOSH</name>
<feature type="transmembrane region" description="Helical" evidence="9">
    <location>
        <begin position="355"/>
        <end position="374"/>
    </location>
</feature>
<accession>A0A9P3ULX7</accession>
<evidence type="ECO:0000256" key="1">
    <source>
        <dbReference type="ARBA" id="ARBA00004477"/>
    </source>
</evidence>
<evidence type="ECO:0000256" key="7">
    <source>
        <dbReference type="ARBA" id="ARBA00022989"/>
    </source>
</evidence>
<dbReference type="EMBL" id="BRPK01000004">
    <property type="protein sequence ID" value="GLB37782.1"/>
    <property type="molecule type" value="Genomic_DNA"/>
</dbReference>
<dbReference type="Proteomes" id="UP001063166">
    <property type="component" value="Unassembled WGS sequence"/>
</dbReference>
<feature type="transmembrane region" description="Helical" evidence="9">
    <location>
        <begin position="267"/>
        <end position="296"/>
    </location>
</feature>
<evidence type="ECO:0000256" key="5">
    <source>
        <dbReference type="ARBA" id="ARBA00022692"/>
    </source>
</evidence>
<sequence>MDFLSAPTSIEGPQFEPGSNQFLAFYIHCVQSLHTSPFFHTTVEVGQPPPVELSKPGRNDAPHLGIAFPALVAARLLLSLTSLPDVLKDNHLLSSALTSYSNLQEGIYLFQNGVDPYSGGSFRHSPIFLSLFTTLLPVTGAGSSILWTLCDAVGAWALINIWRARQRVSSSQRDPLIAAMYLLNPYVCLPSLARSTSSFENTLMLLSLMFASQGRVSASLLSLAFLVHLSLSSILILTPLLLLLLIDPVSRLASPKSLRTLGVDFRLLLPNLGVFLLCFCTFAVAATLVSGGWAWIPQTWGANLTLPDLTPNTGLWWYFFTEMFDHFRPFFLMVFSVHLLIYIAPICIKFQYDPLYAAFLLIGILGTFKAYPTLSDPGLFLSMIAIFPEVYPHLRHPIVTGLLHLHAALLMPLFNQLWLNQGTGNANFYYASTLVFACSNGAALIDCMWAGLRIAIGEEKEECAVVQE</sequence>
<evidence type="ECO:0000256" key="3">
    <source>
        <dbReference type="ARBA" id="ARBA00010026"/>
    </source>
</evidence>
<comment type="caution">
    <text evidence="10">The sequence shown here is derived from an EMBL/GenBank/DDBJ whole genome shotgun (WGS) entry which is preliminary data.</text>
</comment>
<comment type="subcellular location">
    <subcellularLocation>
        <location evidence="1">Endoplasmic reticulum membrane</location>
        <topology evidence="1">Multi-pass membrane protein</topology>
    </subcellularLocation>
</comment>
<feature type="transmembrane region" description="Helical" evidence="9">
    <location>
        <begin position="394"/>
        <end position="414"/>
    </location>
</feature>
<evidence type="ECO:0000256" key="4">
    <source>
        <dbReference type="ARBA" id="ARBA00022502"/>
    </source>
</evidence>
<dbReference type="AlphaFoldDB" id="A0A9P3ULX7"/>
<dbReference type="OrthoDB" id="549017at2759"/>
<evidence type="ECO:0000313" key="11">
    <source>
        <dbReference type="Proteomes" id="UP001063166"/>
    </source>
</evidence>
<dbReference type="GO" id="GO:0051301">
    <property type="term" value="P:cell division"/>
    <property type="evidence" value="ECO:0007669"/>
    <property type="project" value="UniProtKB-KW"/>
</dbReference>
<organism evidence="10 11">
    <name type="scientific">Lyophyllum shimeji</name>
    <name type="common">Hon-shimeji</name>
    <name type="synonym">Tricholoma shimeji</name>
    <dbReference type="NCBI Taxonomy" id="47721"/>
    <lineage>
        <taxon>Eukaryota</taxon>
        <taxon>Fungi</taxon>
        <taxon>Dikarya</taxon>
        <taxon>Basidiomycota</taxon>
        <taxon>Agaricomycotina</taxon>
        <taxon>Agaricomycetes</taxon>
        <taxon>Agaricomycetidae</taxon>
        <taxon>Agaricales</taxon>
        <taxon>Tricholomatineae</taxon>
        <taxon>Lyophyllaceae</taxon>
        <taxon>Lyophyllum</taxon>
    </lineage>
</organism>
<proteinExistence type="inferred from homology"/>
<keyword evidence="10" id="KW-0131">Cell cycle</keyword>
<protein>
    <submittedName>
        <fullName evidence="10">Cell division cycle protein 91</fullName>
    </submittedName>
</protein>
<keyword evidence="10" id="KW-0132">Cell division</keyword>
<evidence type="ECO:0000256" key="6">
    <source>
        <dbReference type="ARBA" id="ARBA00022824"/>
    </source>
</evidence>
<feature type="transmembrane region" description="Helical" evidence="9">
    <location>
        <begin position="330"/>
        <end position="348"/>
    </location>
</feature>
<evidence type="ECO:0000256" key="9">
    <source>
        <dbReference type="SAM" id="Phobius"/>
    </source>
</evidence>
<dbReference type="GO" id="GO:0016255">
    <property type="term" value="P:attachment of GPI anchor to protein"/>
    <property type="evidence" value="ECO:0007669"/>
    <property type="project" value="InterPro"/>
</dbReference>
<keyword evidence="6" id="KW-0256">Endoplasmic reticulum</keyword>
<keyword evidence="11" id="KW-1185">Reference proteome</keyword>
<dbReference type="Pfam" id="PF06728">
    <property type="entry name" value="PIG-U"/>
    <property type="match status" value="1"/>
</dbReference>
<comment type="pathway">
    <text evidence="2">Glycolipid biosynthesis; glycosylphosphatidylinositol-anchor biosynthesis.</text>
</comment>